<sequence>MESDGLHSPASIRPARFPSPQFVDRRSTRTTPSSSQEVVAVMRVFGHRGVSAEEAAAAHGNDPSDEGVQAVLLGCHGGAGASSMQALLGTPWNLGCYSPELRRIETFGRPLVLVARDSASAAARVIEAVTGVTTAGTAIACLVIIADGSGPEPKEATGRLRLIEDRVGTVVRFPFVAGLRYADANEADKVELPKKAVRALTDIHAACANAMSGSPNELIG</sequence>
<organism evidence="2 3">
    <name type="scientific">Marinactinospora rubrisoli</name>
    <dbReference type="NCBI Taxonomy" id="2715399"/>
    <lineage>
        <taxon>Bacteria</taxon>
        <taxon>Bacillati</taxon>
        <taxon>Actinomycetota</taxon>
        <taxon>Actinomycetes</taxon>
        <taxon>Streptosporangiales</taxon>
        <taxon>Nocardiopsidaceae</taxon>
        <taxon>Marinactinospora</taxon>
    </lineage>
</organism>
<evidence type="ECO:0000313" key="3">
    <source>
        <dbReference type="Proteomes" id="UP001596540"/>
    </source>
</evidence>
<keyword evidence="3" id="KW-1185">Reference proteome</keyword>
<evidence type="ECO:0000313" key="2">
    <source>
        <dbReference type="EMBL" id="MFC7331228.1"/>
    </source>
</evidence>
<proteinExistence type="predicted"/>
<gene>
    <name evidence="2" type="ORF">ACFQRF_26155</name>
</gene>
<evidence type="ECO:0000256" key="1">
    <source>
        <dbReference type="SAM" id="MobiDB-lite"/>
    </source>
</evidence>
<reference evidence="3" key="1">
    <citation type="journal article" date="2019" name="Int. J. Syst. Evol. Microbiol.">
        <title>The Global Catalogue of Microorganisms (GCM) 10K type strain sequencing project: providing services to taxonomists for standard genome sequencing and annotation.</title>
        <authorList>
            <consortium name="The Broad Institute Genomics Platform"/>
            <consortium name="The Broad Institute Genome Sequencing Center for Infectious Disease"/>
            <person name="Wu L."/>
            <person name="Ma J."/>
        </authorList>
    </citation>
    <scope>NUCLEOTIDE SEQUENCE [LARGE SCALE GENOMIC DNA]</scope>
    <source>
        <strain evidence="3">CGMCC 4.7382</strain>
    </source>
</reference>
<feature type="region of interest" description="Disordered" evidence="1">
    <location>
        <begin position="1"/>
        <end position="35"/>
    </location>
</feature>
<dbReference type="RefSeq" id="WP_379873936.1">
    <property type="nucleotide sequence ID" value="NZ_JBHTBH010000017.1"/>
</dbReference>
<comment type="caution">
    <text evidence="2">The sequence shown here is derived from an EMBL/GenBank/DDBJ whole genome shotgun (WGS) entry which is preliminary data.</text>
</comment>
<dbReference type="EMBL" id="JBHTBH010000017">
    <property type="protein sequence ID" value="MFC7331228.1"/>
    <property type="molecule type" value="Genomic_DNA"/>
</dbReference>
<protein>
    <submittedName>
        <fullName evidence="2">Uncharacterized protein</fullName>
    </submittedName>
</protein>
<dbReference type="Proteomes" id="UP001596540">
    <property type="component" value="Unassembled WGS sequence"/>
</dbReference>
<accession>A0ABW2KPL1</accession>
<name>A0ABW2KPL1_9ACTN</name>